<reference evidence="2" key="1">
    <citation type="journal article" date="2021" name="Arch. Virol.">
        <title>Characterisation of an Australian fowlpox virus carrying a near-full-length provirus of reticuloendotheliosis virus.</title>
        <authorList>
            <person name="Sarker S."/>
            <person name="Athukorala A."/>
            <person name="Bowden T.R."/>
            <person name="Boyle D.B."/>
        </authorList>
    </citation>
    <scope>NUCLEOTIDE SEQUENCE</scope>
    <source>
        <strain evidence="2">FWPV-S</strain>
    </source>
</reference>
<accession>A0A891LXU9</accession>
<feature type="region of interest" description="Disordered" evidence="1">
    <location>
        <begin position="1"/>
        <end position="53"/>
    </location>
</feature>
<dbReference type="EMBL" id="MW142017">
    <property type="protein sequence ID" value="QRM13696.1"/>
    <property type="molecule type" value="Genomic_DNA"/>
</dbReference>
<proteinExistence type="predicted"/>
<name>A0A891LXU9_FOWPV</name>
<feature type="compositionally biased region" description="Polar residues" evidence="1">
    <location>
        <begin position="38"/>
        <end position="53"/>
    </location>
</feature>
<organismHost>
    <name type="scientific">Vertebrata</name>
    <name type="common">vertebrates</name>
    <dbReference type="NCBI Taxonomy" id="7742"/>
</organismHost>
<evidence type="ECO:0000256" key="1">
    <source>
        <dbReference type="SAM" id="MobiDB-lite"/>
    </source>
</evidence>
<evidence type="ECO:0000313" key="2">
    <source>
        <dbReference type="EMBL" id="QRM13696.1"/>
    </source>
</evidence>
<organism evidence="2">
    <name type="scientific">Fowlpox virus</name>
    <name type="common">FPV</name>
    <dbReference type="NCBI Taxonomy" id="10261"/>
    <lineage>
        <taxon>Viruses</taxon>
        <taxon>Varidnaviria</taxon>
        <taxon>Bamfordvirae</taxon>
        <taxon>Nucleocytoviricota</taxon>
        <taxon>Pokkesviricetes</taxon>
        <taxon>Chitovirales</taxon>
        <taxon>Poxviridae</taxon>
        <taxon>Chordopoxvirinae</taxon>
        <taxon>Avipoxvirus</taxon>
        <taxon>Avipoxvirus fowlpox</taxon>
    </lineage>
</organism>
<protein>
    <submittedName>
        <fullName evidence="2">Uncharacterized protein</fullName>
    </submittedName>
</protein>
<feature type="compositionally biased region" description="Polar residues" evidence="1">
    <location>
        <begin position="1"/>
        <end position="10"/>
    </location>
</feature>
<sequence length="53" mass="5531">MDGNTNNQQKKVPDGVIPQGQQKLPPKAPPTNGGSTGDVKSSDQNTEPSQKSV</sequence>
<dbReference type="Proteomes" id="UP000627101">
    <property type="component" value="Segment"/>
</dbReference>